<gene>
    <name evidence="5" type="ORF">N7Z68_18555</name>
</gene>
<dbReference type="PROSITE" id="PS50977">
    <property type="entry name" value="HTH_TETR_2"/>
    <property type="match status" value="1"/>
</dbReference>
<proteinExistence type="predicted"/>
<dbReference type="InterPro" id="IPR023772">
    <property type="entry name" value="DNA-bd_HTH_TetR-type_CS"/>
</dbReference>
<dbReference type="EMBL" id="JAOTPO010000015">
    <property type="protein sequence ID" value="MDE5415365.1"/>
    <property type="molecule type" value="Genomic_DNA"/>
</dbReference>
<accession>A0ABT5VJB5</accession>
<dbReference type="InterPro" id="IPR009057">
    <property type="entry name" value="Homeodomain-like_sf"/>
</dbReference>
<feature type="DNA-binding region" description="H-T-H motif" evidence="3">
    <location>
        <begin position="26"/>
        <end position="45"/>
    </location>
</feature>
<sequence>MAKDKKKIIIQAATKSFSLFGYKATTMDQVAKIAKVGKATIYTFFATKEELFQEIINDLAREMEQVATEEIDHEQPFSINLHRAMLRILDYRETHTLVIKLFQEVKEFGTPACIDAIARLEEEILSFIEREVVYALDKGQLKPCDPKITAFLIFKMYISLAHTWGLKNKRIPKEEIANLLNLYLMEGIAN</sequence>
<evidence type="ECO:0000256" key="3">
    <source>
        <dbReference type="PROSITE-ProRule" id="PRU00335"/>
    </source>
</evidence>
<keyword evidence="6" id="KW-1185">Reference proteome</keyword>
<protein>
    <submittedName>
        <fullName evidence="5">TetR/AcrR family transcriptional regulator</fullName>
    </submittedName>
</protein>
<dbReference type="Proteomes" id="UP001148125">
    <property type="component" value="Unassembled WGS sequence"/>
</dbReference>
<name>A0ABT5VJB5_9BACI</name>
<comment type="caution">
    <text evidence="5">The sequence shown here is derived from an EMBL/GenBank/DDBJ whole genome shotgun (WGS) entry which is preliminary data.</text>
</comment>
<dbReference type="SUPFAM" id="SSF48498">
    <property type="entry name" value="Tetracyclin repressor-like, C-terminal domain"/>
    <property type="match status" value="1"/>
</dbReference>
<evidence type="ECO:0000256" key="1">
    <source>
        <dbReference type="ARBA" id="ARBA00022491"/>
    </source>
</evidence>
<dbReference type="InterPro" id="IPR050624">
    <property type="entry name" value="HTH-type_Tx_Regulator"/>
</dbReference>
<dbReference type="PANTHER" id="PTHR43479">
    <property type="entry name" value="ACREF/ENVCD OPERON REPRESSOR-RELATED"/>
    <property type="match status" value="1"/>
</dbReference>
<organism evidence="5 6">
    <name type="scientific">Alkalihalobacterium chitinilyticum</name>
    <dbReference type="NCBI Taxonomy" id="2980103"/>
    <lineage>
        <taxon>Bacteria</taxon>
        <taxon>Bacillati</taxon>
        <taxon>Bacillota</taxon>
        <taxon>Bacilli</taxon>
        <taxon>Bacillales</taxon>
        <taxon>Bacillaceae</taxon>
        <taxon>Alkalihalobacterium</taxon>
    </lineage>
</organism>
<evidence type="ECO:0000256" key="2">
    <source>
        <dbReference type="ARBA" id="ARBA00023125"/>
    </source>
</evidence>
<reference evidence="5" key="1">
    <citation type="submission" date="2024-05" db="EMBL/GenBank/DDBJ databases">
        <title>Alkalihalobacillus sp. strain MEB203 novel alkaliphilic bacterium from Lonar Lake, India.</title>
        <authorList>
            <person name="Joshi A."/>
            <person name="Thite S."/>
            <person name="Mengade P."/>
        </authorList>
    </citation>
    <scope>NUCLEOTIDE SEQUENCE</scope>
    <source>
        <strain evidence="5">MEB 203</strain>
    </source>
</reference>
<dbReference type="InterPro" id="IPR001647">
    <property type="entry name" value="HTH_TetR"/>
</dbReference>
<feature type="domain" description="HTH tetR-type" evidence="4">
    <location>
        <begin position="3"/>
        <end position="63"/>
    </location>
</feature>
<dbReference type="PROSITE" id="PS01081">
    <property type="entry name" value="HTH_TETR_1"/>
    <property type="match status" value="1"/>
</dbReference>
<keyword evidence="2 3" id="KW-0238">DNA-binding</keyword>
<dbReference type="RefSeq" id="WP_275119963.1">
    <property type="nucleotide sequence ID" value="NZ_JAOTPO010000015.1"/>
</dbReference>
<evidence type="ECO:0000259" key="4">
    <source>
        <dbReference type="PROSITE" id="PS50977"/>
    </source>
</evidence>
<dbReference type="Pfam" id="PF00440">
    <property type="entry name" value="TetR_N"/>
    <property type="match status" value="1"/>
</dbReference>
<dbReference type="Gene3D" id="1.10.10.60">
    <property type="entry name" value="Homeodomain-like"/>
    <property type="match status" value="1"/>
</dbReference>
<dbReference type="PANTHER" id="PTHR43479:SF11">
    <property type="entry name" value="ACREF_ENVCD OPERON REPRESSOR-RELATED"/>
    <property type="match status" value="1"/>
</dbReference>
<dbReference type="SUPFAM" id="SSF46689">
    <property type="entry name" value="Homeodomain-like"/>
    <property type="match status" value="1"/>
</dbReference>
<dbReference type="PRINTS" id="PR00455">
    <property type="entry name" value="HTHTETR"/>
</dbReference>
<dbReference type="Gene3D" id="1.10.357.10">
    <property type="entry name" value="Tetracycline Repressor, domain 2"/>
    <property type="match status" value="1"/>
</dbReference>
<keyword evidence="1" id="KW-0678">Repressor</keyword>
<evidence type="ECO:0000313" key="6">
    <source>
        <dbReference type="Proteomes" id="UP001148125"/>
    </source>
</evidence>
<evidence type="ECO:0000313" key="5">
    <source>
        <dbReference type="EMBL" id="MDE5415365.1"/>
    </source>
</evidence>
<dbReference type="InterPro" id="IPR036271">
    <property type="entry name" value="Tet_transcr_reg_TetR-rel_C_sf"/>
</dbReference>